<dbReference type="AlphaFoldDB" id="A0A4P7D7J1"/>
<accession>A0A4P7D7J1</accession>
<dbReference type="KEGG" id="ppai:E1956_44265"/>
<dbReference type="EMBL" id="CP038152">
    <property type="protein sequence ID" value="QBR04158.1"/>
    <property type="molecule type" value="Genomic_DNA"/>
</dbReference>
<dbReference type="InterPro" id="IPR036736">
    <property type="entry name" value="ACP-like_sf"/>
</dbReference>
<keyword evidence="3" id="KW-1185">Reference proteome</keyword>
<evidence type="ECO:0000313" key="2">
    <source>
        <dbReference type="EMBL" id="QBR04158.1"/>
    </source>
</evidence>
<evidence type="ECO:0000313" key="3">
    <source>
        <dbReference type="Proteomes" id="UP000295727"/>
    </source>
</evidence>
<keyword evidence="2" id="KW-0614">Plasmid</keyword>
<gene>
    <name evidence="2" type="ORF">E1956_44265</name>
</gene>
<organism evidence="2 3">
    <name type="scientific">Paraburkholderia pallida</name>
    <dbReference type="NCBI Taxonomy" id="2547399"/>
    <lineage>
        <taxon>Bacteria</taxon>
        <taxon>Pseudomonadati</taxon>
        <taxon>Pseudomonadota</taxon>
        <taxon>Betaproteobacteria</taxon>
        <taxon>Burkholderiales</taxon>
        <taxon>Burkholderiaceae</taxon>
        <taxon>Paraburkholderia</taxon>
    </lineage>
</organism>
<dbReference type="SUPFAM" id="SSF47336">
    <property type="entry name" value="ACP-like"/>
    <property type="match status" value="1"/>
</dbReference>
<proteinExistence type="predicted"/>
<dbReference type="Pfam" id="PF00550">
    <property type="entry name" value="PP-binding"/>
    <property type="match status" value="1"/>
</dbReference>
<dbReference type="PROSITE" id="PS50075">
    <property type="entry name" value="CARRIER"/>
    <property type="match status" value="1"/>
</dbReference>
<evidence type="ECO:0000259" key="1">
    <source>
        <dbReference type="PROSITE" id="PS50075"/>
    </source>
</evidence>
<sequence length="94" mass="10186">MKADLRSIISETACLDVPVASLSDTDNLYAVGLSSLGTIRVMLAIEEALGIEIPAELITFDLFQSIESLARLLASLKQDGRTECAPFAAMQRRE</sequence>
<dbReference type="Proteomes" id="UP000295727">
    <property type="component" value="Plasmid unnamed1"/>
</dbReference>
<dbReference type="NCBIfam" id="NF005480">
    <property type="entry name" value="PRK07081.1"/>
    <property type="match status" value="1"/>
</dbReference>
<reference evidence="2 3" key="1">
    <citation type="submission" date="2019-03" db="EMBL/GenBank/DDBJ databases">
        <title>Paraburkholderia sp. 7MH5, isolated from subtropical forest soil.</title>
        <authorList>
            <person name="Gao Z.-H."/>
            <person name="Qiu L.-H."/>
        </authorList>
    </citation>
    <scope>NUCLEOTIDE SEQUENCE [LARGE SCALE GENOMIC DNA]</scope>
    <source>
        <strain evidence="2 3">7MH5</strain>
        <plasmid evidence="2 3">unnamed1</plasmid>
    </source>
</reference>
<dbReference type="Gene3D" id="1.10.1200.10">
    <property type="entry name" value="ACP-like"/>
    <property type="match status" value="1"/>
</dbReference>
<protein>
    <submittedName>
        <fullName evidence="2">Acyl carrier protein</fullName>
    </submittedName>
</protein>
<dbReference type="RefSeq" id="WP_134760273.1">
    <property type="nucleotide sequence ID" value="NZ_CP038152.1"/>
</dbReference>
<feature type="domain" description="Carrier" evidence="1">
    <location>
        <begin position="1"/>
        <end position="77"/>
    </location>
</feature>
<name>A0A4P7D7J1_9BURK</name>
<dbReference type="InterPro" id="IPR009081">
    <property type="entry name" value="PP-bd_ACP"/>
</dbReference>
<dbReference type="OrthoDB" id="7284767at2"/>
<geneLocation type="plasmid" evidence="2 3">
    <name>unnamed1</name>
</geneLocation>